<proteinExistence type="predicted"/>
<dbReference type="Pfam" id="PF12705">
    <property type="entry name" value="PDDEXK_1"/>
    <property type="match status" value="1"/>
</dbReference>
<dbReference type="Proteomes" id="UP000306196">
    <property type="component" value="Unassembled WGS sequence"/>
</dbReference>
<gene>
    <name evidence="2" type="ORF">FEM03_02370</name>
</gene>
<comment type="caution">
    <text evidence="2">The sequence shown here is derived from an EMBL/GenBank/DDBJ whole genome shotgun (WGS) entry which is preliminary data.</text>
</comment>
<accession>A0A5R8KJ02</accession>
<evidence type="ECO:0000313" key="2">
    <source>
        <dbReference type="EMBL" id="TLD72221.1"/>
    </source>
</evidence>
<protein>
    <recommendedName>
        <fullName evidence="1">PD-(D/E)XK endonuclease-like domain-containing protein</fullName>
    </recommendedName>
</protein>
<keyword evidence="3" id="KW-1185">Reference proteome</keyword>
<organism evidence="2 3">
    <name type="scientific">Phragmitibacter flavus</name>
    <dbReference type="NCBI Taxonomy" id="2576071"/>
    <lineage>
        <taxon>Bacteria</taxon>
        <taxon>Pseudomonadati</taxon>
        <taxon>Verrucomicrobiota</taxon>
        <taxon>Verrucomicrobiia</taxon>
        <taxon>Verrucomicrobiales</taxon>
        <taxon>Verrucomicrobiaceae</taxon>
        <taxon>Phragmitibacter</taxon>
    </lineage>
</organism>
<dbReference type="RefSeq" id="WP_138084576.1">
    <property type="nucleotide sequence ID" value="NZ_VAUV01000002.1"/>
</dbReference>
<dbReference type="OrthoDB" id="198745at2"/>
<dbReference type="Gene3D" id="3.90.320.10">
    <property type="match status" value="1"/>
</dbReference>
<name>A0A5R8KJ02_9BACT</name>
<sequence length="942" mass="103111">MSGLKLSFWGWDEPVLTRAVRELLKGWMGGLLDLSDRVILVPTAETGRRLREALARAVAEQEGAAMVPFVWHPEAALTFGTATGRAASSVQEQLAWMMVLQGVRAEEVKVLFPGMAEGMDEGWVSGMAETLAALKRTLGAGGQTMASVAEQMGEEMDGERWRELAGLEETYLRVLKGLGVEDGQALKRSRSMEPVLPEGVKKVSVFAMADPPRLLREWMLKVGSLLDVEMEIFVYANAQMAGMFDGLGVPRLETWGQGAGLVLPMRDEDLLMVATPRDQATAVMGVMRGMAQEGLEMALGSGDPALTSHLEAALAAEEVRAFDPAGRQAEMHALTLVLKAWQRVLVSGLWQDVAAFLRLDDVLRVAGEGVGLGPTRVLGLLDELQQAHLPPTLEEAVGLCGEAGELRAVLLGLQGRVREWEGAGMEVALRGLLGWVYGGRTFDTSHEVDVDYAKLVGEAIRLAGELDAGRVALGLKVGAGALLGVLLDELSAVRLADVRGEVDFVLHGWLELPWEPAPGLVVAGFNEEYVPGIVTGDAFLPDGLRKRLGLACQDSRRARDAYLLRSMVEQRRDGGAFRVVLGRVNEQGEGLRPSRLLFDCEDEALVGRVRRLFPDHAEEGKESDPPRSVGFLLRPKLVEKELGSISPTGIRAYLSCPFRYYLQQVLRMEQVESGLREASAMDFGNLVHAVLQEYAKAEGMKECVDAKAIAGWLDGAVSRLWEKQFGKRPLLSVVMQLESARQRLLAAAEGLAELRSAGWRTVMVEENAKVWGLRIGGVLFSGQVDRVDRRSVDGVEEFLVLDYKTGKRKKPVEAHWGKVKAGELMEGFEWQMAEGGEKRWVEVQLPLYAWAVGQKNPGRRVQVGYFHLPATVTESGVTLWEDLDAGTVADAVRCAEEAVSRIKARIFWPPADEVRNGDFEFLLGDPLLTVDPSALMEGMLKR</sequence>
<dbReference type="InterPro" id="IPR011604">
    <property type="entry name" value="PDDEXK-like_dom_sf"/>
</dbReference>
<evidence type="ECO:0000313" key="3">
    <source>
        <dbReference type="Proteomes" id="UP000306196"/>
    </source>
</evidence>
<dbReference type="AlphaFoldDB" id="A0A5R8KJ02"/>
<evidence type="ECO:0000259" key="1">
    <source>
        <dbReference type="Pfam" id="PF12705"/>
    </source>
</evidence>
<dbReference type="EMBL" id="VAUV01000002">
    <property type="protein sequence ID" value="TLD72221.1"/>
    <property type="molecule type" value="Genomic_DNA"/>
</dbReference>
<feature type="domain" description="PD-(D/E)XK endonuclease-like" evidence="1">
    <location>
        <begin position="644"/>
        <end position="921"/>
    </location>
</feature>
<reference evidence="2 3" key="1">
    <citation type="submission" date="2019-05" db="EMBL/GenBank/DDBJ databases">
        <title>Verrucobacter flavum gen. nov., sp. nov. a new member of the family Verrucomicrobiaceae.</title>
        <authorList>
            <person name="Szuroczki S."/>
            <person name="Abbaszade G."/>
            <person name="Szabo A."/>
            <person name="Felfoldi T."/>
            <person name="Schumann P."/>
            <person name="Boka K."/>
            <person name="Keki Z."/>
            <person name="Toumi M."/>
            <person name="Toth E."/>
        </authorList>
    </citation>
    <scope>NUCLEOTIDE SEQUENCE [LARGE SCALE GENOMIC DNA]</scope>
    <source>
        <strain evidence="2 3">MG-N-17</strain>
    </source>
</reference>
<dbReference type="InterPro" id="IPR038726">
    <property type="entry name" value="PDDEXK_AddAB-type"/>
</dbReference>